<feature type="transmembrane region" description="Helical" evidence="2">
    <location>
        <begin position="187"/>
        <end position="210"/>
    </location>
</feature>
<feature type="region of interest" description="Disordered" evidence="1">
    <location>
        <begin position="1"/>
        <end position="78"/>
    </location>
</feature>
<dbReference type="InterPro" id="IPR025597">
    <property type="entry name" value="DUF4345"/>
</dbReference>
<keyword evidence="4" id="KW-1185">Reference proteome</keyword>
<keyword evidence="2" id="KW-1133">Transmembrane helix</keyword>
<dbReference type="Pfam" id="PF14248">
    <property type="entry name" value="DUF4345"/>
    <property type="match status" value="1"/>
</dbReference>
<dbReference type="AlphaFoldDB" id="A0A2A8D664"/>
<comment type="caution">
    <text evidence="3">The sequence shown here is derived from an EMBL/GenBank/DDBJ whole genome shotgun (WGS) entry which is preliminary data.</text>
</comment>
<feature type="transmembrane region" description="Helical" evidence="2">
    <location>
        <begin position="91"/>
        <end position="112"/>
    </location>
</feature>
<accession>A0A2A8D664</accession>
<organism evidence="3 4">
    <name type="scientific">Rothia dentocariosa</name>
    <dbReference type="NCBI Taxonomy" id="2047"/>
    <lineage>
        <taxon>Bacteria</taxon>
        <taxon>Bacillati</taxon>
        <taxon>Actinomycetota</taxon>
        <taxon>Actinomycetes</taxon>
        <taxon>Micrococcales</taxon>
        <taxon>Micrococcaceae</taxon>
        <taxon>Rothia</taxon>
    </lineage>
</organism>
<feature type="transmembrane region" description="Helical" evidence="2">
    <location>
        <begin position="160"/>
        <end position="181"/>
    </location>
</feature>
<gene>
    <name evidence="3" type="ORF">CRM92_06675</name>
</gene>
<feature type="transmembrane region" description="Helical" evidence="2">
    <location>
        <begin position="132"/>
        <end position="153"/>
    </location>
</feature>
<evidence type="ECO:0000313" key="4">
    <source>
        <dbReference type="Proteomes" id="UP000219947"/>
    </source>
</evidence>
<dbReference type="EMBL" id="PDEV01000002">
    <property type="protein sequence ID" value="PEN16354.1"/>
    <property type="molecule type" value="Genomic_DNA"/>
</dbReference>
<dbReference type="Proteomes" id="UP000219947">
    <property type="component" value="Unassembled WGS sequence"/>
</dbReference>
<name>A0A2A8D664_9MICC</name>
<protein>
    <submittedName>
        <fullName evidence="3">DUF4345 domain-containing protein</fullName>
    </submittedName>
</protein>
<evidence type="ECO:0000256" key="1">
    <source>
        <dbReference type="SAM" id="MobiDB-lite"/>
    </source>
</evidence>
<keyword evidence="2" id="KW-0472">Membrane</keyword>
<proteinExistence type="predicted"/>
<evidence type="ECO:0000313" key="3">
    <source>
        <dbReference type="EMBL" id="PEN16354.1"/>
    </source>
</evidence>
<sequence>MTRDKNSQKAEKKPLSTSEPVTQPQPVISAQSEYPQKARTASAQQPAQKIGSESSAQKSARGSKNTAPAASQKTTAVRTVEDVAKPQNQGVFRAVTALYGALVMLYAGWQIFSGARAVPENDALAANASLESNYAFFAAIYFGLGLSFLVIAVKFKWVNMLVISCLVVFLGGVGRIMSWATHGTPHWSLIVLMVTELVIPPCLLIWYAWINKSNKIRQDMLQASQQGKSSR</sequence>
<feature type="compositionally biased region" description="Polar residues" evidence="1">
    <location>
        <begin position="15"/>
        <end position="77"/>
    </location>
</feature>
<keyword evidence="2" id="KW-0812">Transmembrane</keyword>
<dbReference type="RefSeq" id="WP_070448427.1">
    <property type="nucleotide sequence ID" value="NZ_CAURLQ010000037.1"/>
</dbReference>
<reference evidence="3" key="1">
    <citation type="submission" date="2017-10" db="EMBL/GenBank/DDBJ databases">
        <title>Kefir isolates.</title>
        <authorList>
            <person name="Kim Y."/>
            <person name="Blasche S."/>
        </authorList>
    </citation>
    <scope>NUCLEOTIDE SEQUENCE [LARGE SCALE GENOMIC DNA]</scope>
    <source>
        <strain evidence="3">OG2-2</strain>
    </source>
</reference>
<evidence type="ECO:0000256" key="2">
    <source>
        <dbReference type="SAM" id="Phobius"/>
    </source>
</evidence>
<feature type="compositionally biased region" description="Basic and acidic residues" evidence="1">
    <location>
        <begin position="1"/>
        <end position="14"/>
    </location>
</feature>